<dbReference type="GO" id="GO:0003677">
    <property type="term" value="F:DNA binding"/>
    <property type="evidence" value="ECO:0007669"/>
    <property type="project" value="UniProtKB-UniRule"/>
</dbReference>
<dbReference type="InterPro" id="IPR011075">
    <property type="entry name" value="TetR_C"/>
</dbReference>
<evidence type="ECO:0000313" key="7">
    <source>
        <dbReference type="Proteomes" id="UP000646365"/>
    </source>
</evidence>
<evidence type="ECO:0000256" key="3">
    <source>
        <dbReference type="ARBA" id="ARBA00023163"/>
    </source>
</evidence>
<dbReference type="InterPro" id="IPR009057">
    <property type="entry name" value="Homeodomain-like_sf"/>
</dbReference>
<evidence type="ECO:0000256" key="2">
    <source>
        <dbReference type="ARBA" id="ARBA00023125"/>
    </source>
</evidence>
<keyword evidence="1" id="KW-0805">Transcription regulation</keyword>
<organism evidence="6 7">
    <name type="scientific">Aliidongia dinghuensis</name>
    <dbReference type="NCBI Taxonomy" id="1867774"/>
    <lineage>
        <taxon>Bacteria</taxon>
        <taxon>Pseudomonadati</taxon>
        <taxon>Pseudomonadota</taxon>
        <taxon>Alphaproteobacteria</taxon>
        <taxon>Rhodospirillales</taxon>
        <taxon>Dongiaceae</taxon>
        <taxon>Aliidongia</taxon>
    </lineage>
</organism>
<dbReference type="PANTHER" id="PTHR47506:SF1">
    <property type="entry name" value="HTH-TYPE TRANSCRIPTIONAL REGULATOR YJDC"/>
    <property type="match status" value="1"/>
</dbReference>
<keyword evidence="2 4" id="KW-0238">DNA-binding</keyword>
<reference evidence="6" key="1">
    <citation type="journal article" date="2014" name="Int. J. Syst. Evol. Microbiol.">
        <title>Complete genome sequence of Corynebacterium casei LMG S-19264T (=DSM 44701T), isolated from a smear-ripened cheese.</title>
        <authorList>
            <consortium name="US DOE Joint Genome Institute (JGI-PGF)"/>
            <person name="Walter F."/>
            <person name="Albersmeier A."/>
            <person name="Kalinowski J."/>
            <person name="Ruckert C."/>
        </authorList>
    </citation>
    <scope>NUCLEOTIDE SEQUENCE</scope>
    <source>
        <strain evidence="6">CGMCC 1.15725</strain>
    </source>
</reference>
<dbReference type="AlphaFoldDB" id="A0A8J2YR07"/>
<evidence type="ECO:0000256" key="4">
    <source>
        <dbReference type="PROSITE-ProRule" id="PRU00335"/>
    </source>
</evidence>
<dbReference type="Proteomes" id="UP000646365">
    <property type="component" value="Unassembled WGS sequence"/>
</dbReference>
<dbReference type="EMBL" id="BMJQ01000002">
    <property type="protein sequence ID" value="GGF07266.1"/>
    <property type="molecule type" value="Genomic_DNA"/>
</dbReference>
<protein>
    <submittedName>
        <fullName evidence="6">TetR family transcriptional regulator</fullName>
    </submittedName>
</protein>
<sequence length="210" mass="22989">MRHIHYGAFDPKQGVAMGRPREFDEQDVLATAGEIFWAKGYEGTSTRDLTAGTGLTHSSLYGAFGDKRGLYLKALDQYLDRTLRERIARIERSHTGAAAIGAFFDEMAARSLADPLHRGCMMVNTAIDAAPGEAEFQRVVADETQLIEAFFRRAVEAGQASGEIARRQSATDLSRHLLSVLLGLRVLARVRPDADLLNGLARSARAILTT</sequence>
<dbReference type="InterPro" id="IPR001647">
    <property type="entry name" value="HTH_TetR"/>
</dbReference>
<accession>A0A8J2YR07</accession>
<proteinExistence type="predicted"/>
<dbReference type="PANTHER" id="PTHR47506">
    <property type="entry name" value="TRANSCRIPTIONAL REGULATORY PROTEIN"/>
    <property type="match status" value="1"/>
</dbReference>
<name>A0A8J2YR07_9PROT</name>
<feature type="DNA-binding region" description="H-T-H motif" evidence="4">
    <location>
        <begin position="45"/>
        <end position="64"/>
    </location>
</feature>
<evidence type="ECO:0000313" key="6">
    <source>
        <dbReference type="EMBL" id="GGF07266.1"/>
    </source>
</evidence>
<dbReference type="Gene3D" id="1.10.10.60">
    <property type="entry name" value="Homeodomain-like"/>
    <property type="match status" value="1"/>
</dbReference>
<keyword evidence="7" id="KW-1185">Reference proteome</keyword>
<feature type="domain" description="HTH tetR-type" evidence="5">
    <location>
        <begin position="22"/>
        <end position="82"/>
    </location>
</feature>
<dbReference type="SUPFAM" id="SSF46689">
    <property type="entry name" value="Homeodomain-like"/>
    <property type="match status" value="1"/>
</dbReference>
<dbReference type="Gene3D" id="1.10.357.10">
    <property type="entry name" value="Tetracycline Repressor, domain 2"/>
    <property type="match status" value="1"/>
</dbReference>
<dbReference type="SUPFAM" id="SSF48498">
    <property type="entry name" value="Tetracyclin repressor-like, C-terminal domain"/>
    <property type="match status" value="1"/>
</dbReference>
<reference evidence="6" key="2">
    <citation type="submission" date="2020-09" db="EMBL/GenBank/DDBJ databases">
        <authorList>
            <person name="Sun Q."/>
            <person name="Zhou Y."/>
        </authorList>
    </citation>
    <scope>NUCLEOTIDE SEQUENCE</scope>
    <source>
        <strain evidence="6">CGMCC 1.15725</strain>
    </source>
</reference>
<keyword evidence="3" id="KW-0804">Transcription</keyword>
<dbReference type="Pfam" id="PF00440">
    <property type="entry name" value="TetR_N"/>
    <property type="match status" value="1"/>
</dbReference>
<dbReference type="PROSITE" id="PS50977">
    <property type="entry name" value="HTH_TETR_2"/>
    <property type="match status" value="1"/>
</dbReference>
<comment type="caution">
    <text evidence="6">The sequence shown here is derived from an EMBL/GenBank/DDBJ whole genome shotgun (WGS) entry which is preliminary data.</text>
</comment>
<gene>
    <name evidence="6" type="ORF">GCM10011611_10890</name>
</gene>
<evidence type="ECO:0000259" key="5">
    <source>
        <dbReference type="PROSITE" id="PS50977"/>
    </source>
</evidence>
<dbReference type="Pfam" id="PF16925">
    <property type="entry name" value="TetR_C_13"/>
    <property type="match status" value="1"/>
</dbReference>
<dbReference type="InterPro" id="IPR036271">
    <property type="entry name" value="Tet_transcr_reg_TetR-rel_C_sf"/>
</dbReference>
<evidence type="ECO:0000256" key="1">
    <source>
        <dbReference type="ARBA" id="ARBA00023015"/>
    </source>
</evidence>